<keyword evidence="8" id="KW-0489">Methyltransferase</keyword>
<keyword evidence="1" id="KW-0479">Metal-binding</keyword>
<dbReference type="EMBL" id="JAGRRH010000017">
    <property type="protein sequence ID" value="KAG7352214.1"/>
    <property type="molecule type" value="Genomic_DNA"/>
</dbReference>
<dbReference type="PANTHER" id="PTHR13271">
    <property type="entry name" value="UNCHARACTERIZED PUTATIVE METHYLTRANSFERASE"/>
    <property type="match status" value="1"/>
</dbReference>
<comment type="caution">
    <text evidence="8">The sequence shown here is derived from an EMBL/GenBank/DDBJ whole genome shotgun (WGS) entry which is preliminary data.</text>
</comment>
<evidence type="ECO:0000259" key="6">
    <source>
        <dbReference type="PROSITE" id="PS50280"/>
    </source>
</evidence>
<dbReference type="Proteomes" id="UP000693970">
    <property type="component" value="Unassembled WGS sequence"/>
</dbReference>
<keyword evidence="2 4" id="KW-0863">Zinc-finger</keyword>
<evidence type="ECO:0000256" key="4">
    <source>
        <dbReference type="PROSITE-ProRule" id="PRU00134"/>
    </source>
</evidence>
<dbReference type="PROSITE" id="PS50865">
    <property type="entry name" value="ZF_MYND_2"/>
    <property type="match status" value="1"/>
</dbReference>
<feature type="domain" description="MYND-type" evidence="7">
    <location>
        <begin position="582"/>
        <end position="621"/>
    </location>
</feature>
<evidence type="ECO:0000313" key="8">
    <source>
        <dbReference type="EMBL" id="KAG7352214.1"/>
    </source>
</evidence>
<keyword evidence="5" id="KW-1133">Transmembrane helix</keyword>
<dbReference type="PROSITE" id="PS50280">
    <property type="entry name" value="SET"/>
    <property type="match status" value="1"/>
</dbReference>
<feature type="transmembrane region" description="Helical" evidence="5">
    <location>
        <begin position="130"/>
        <end position="147"/>
    </location>
</feature>
<sequence length="630" mass="71504">MAESSTKRNKEVSARRNGIDSCLRWLQSLLQDSPNDNNNDIVPKNRITFEPDQSGDHDGIGVYAKTAIRHGDVILSLPMSAALTLDHALFSGPQLSKFVETCRNELQALIDKEAATASPHDRYAKMKGRVLLKNYLLLSFLVTLMWMEDEITTTASWSSEISVARQYWKSMMETEPHDWSHVPLLWTPDDLDMIRGTSFHALTVRMQDEMHQVFQNVFMPTLLANNDDDDDVVVTKNSEVWYNKFKLALAFIYSHTHSKQQGQDEDMKLAADGFVRLNLDDRQANNNNNNNNNNKPFVEPIPICFPIVDLINGTRRIKDSNGELVAMATSYQLVATRDIQEGEELLLCYGEDQLNNLDFFVKFGYIPLKQDGCPVLVPDDFVTLPLGPQLRPQVVGDPKIRGISKLDQLRWSELDKYDMGQSRLVEPVAYFQRPLYINGNLEAARRLRNSSAFSGTGVSISQIDKMEQYVMTMLANKQALKKLSEGKMPPPPMLDGWEPGQRMVQILDYYLVEHTTLSQTTTEEDLEASKSQTGNRQLATQARMVERELLLIWRHAIACHHGLYRAEKAGVDRLPKSNKSCCVQCRTSLSIFPCPKCGTVYYCSDACQQYDWDQGQHSRLCALFAAKNKT</sequence>
<dbReference type="GO" id="GO:0016279">
    <property type="term" value="F:protein-lysine N-methyltransferase activity"/>
    <property type="evidence" value="ECO:0007669"/>
    <property type="project" value="TreeGrafter"/>
</dbReference>
<evidence type="ECO:0000256" key="3">
    <source>
        <dbReference type="ARBA" id="ARBA00022833"/>
    </source>
</evidence>
<keyword evidence="3" id="KW-0862">Zinc</keyword>
<dbReference type="Pfam" id="PF01753">
    <property type="entry name" value="zf-MYND"/>
    <property type="match status" value="1"/>
</dbReference>
<dbReference type="CDD" id="cd10527">
    <property type="entry name" value="SET_LSMT"/>
    <property type="match status" value="1"/>
</dbReference>
<name>A0A9K3PP81_9STRA</name>
<keyword evidence="5" id="KW-0472">Membrane</keyword>
<dbReference type="InterPro" id="IPR050600">
    <property type="entry name" value="SETD3_SETD6_MTase"/>
</dbReference>
<dbReference type="InterPro" id="IPR002893">
    <property type="entry name" value="Znf_MYND"/>
</dbReference>
<dbReference type="GO" id="GO:0032259">
    <property type="term" value="P:methylation"/>
    <property type="evidence" value="ECO:0007669"/>
    <property type="project" value="UniProtKB-KW"/>
</dbReference>
<reference evidence="8" key="2">
    <citation type="submission" date="2021-04" db="EMBL/GenBank/DDBJ databases">
        <authorList>
            <person name="Podell S."/>
        </authorList>
    </citation>
    <scope>NUCLEOTIDE SEQUENCE</scope>
    <source>
        <strain evidence="8">Hildebrandi</strain>
    </source>
</reference>
<organism evidence="8 9">
    <name type="scientific">Nitzschia inconspicua</name>
    <dbReference type="NCBI Taxonomy" id="303405"/>
    <lineage>
        <taxon>Eukaryota</taxon>
        <taxon>Sar</taxon>
        <taxon>Stramenopiles</taxon>
        <taxon>Ochrophyta</taxon>
        <taxon>Bacillariophyta</taxon>
        <taxon>Bacillariophyceae</taxon>
        <taxon>Bacillariophycidae</taxon>
        <taxon>Bacillariales</taxon>
        <taxon>Bacillariaceae</taxon>
        <taxon>Nitzschia</taxon>
    </lineage>
</organism>
<proteinExistence type="predicted"/>
<evidence type="ECO:0000256" key="5">
    <source>
        <dbReference type="SAM" id="Phobius"/>
    </source>
</evidence>
<dbReference type="AlphaFoldDB" id="A0A9K3PP81"/>
<accession>A0A9K3PP81</accession>
<feature type="domain" description="SET" evidence="6">
    <location>
        <begin position="43"/>
        <end position="350"/>
    </location>
</feature>
<gene>
    <name evidence="8" type="ORF">IV203_008262</name>
</gene>
<keyword evidence="9" id="KW-1185">Reference proteome</keyword>
<evidence type="ECO:0000256" key="2">
    <source>
        <dbReference type="ARBA" id="ARBA00022771"/>
    </source>
</evidence>
<dbReference type="OrthoDB" id="57654at2759"/>
<reference evidence="8" key="1">
    <citation type="journal article" date="2021" name="Sci. Rep.">
        <title>Diploid genomic architecture of Nitzschia inconspicua, an elite biomass production diatom.</title>
        <authorList>
            <person name="Oliver A."/>
            <person name="Podell S."/>
            <person name="Pinowska A."/>
            <person name="Traller J.C."/>
            <person name="Smith S.R."/>
            <person name="McClure R."/>
            <person name="Beliaev A."/>
            <person name="Bohutskyi P."/>
            <person name="Hill E.A."/>
            <person name="Rabines A."/>
            <person name="Zheng H."/>
            <person name="Allen L.Z."/>
            <person name="Kuo A."/>
            <person name="Grigoriev I.V."/>
            <person name="Allen A.E."/>
            <person name="Hazlebeck D."/>
            <person name="Allen E.E."/>
        </authorList>
    </citation>
    <scope>NUCLEOTIDE SEQUENCE</scope>
    <source>
        <strain evidence="8">Hildebrandi</strain>
    </source>
</reference>
<evidence type="ECO:0000259" key="7">
    <source>
        <dbReference type="PROSITE" id="PS50865"/>
    </source>
</evidence>
<dbReference type="InterPro" id="IPR001214">
    <property type="entry name" value="SET_dom"/>
</dbReference>
<protein>
    <submittedName>
        <fullName evidence="8">SET methyltransferase domain containing protein</fullName>
    </submittedName>
</protein>
<evidence type="ECO:0000313" key="9">
    <source>
        <dbReference type="Proteomes" id="UP000693970"/>
    </source>
</evidence>
<keyword evidence="5" id="KW-0812">Transmembrane</keyword>
<dbReference type="GO" id="GO:0008270">
    <property type="term" value="F:zinc ion binding"/>
    <property type="evidence" value="ECO:0007669"/>
    <property type="project" value="UniProtKB-KW"/>
</dbReference>
<dbReference type="Pfam" id="PF00856">
    <property type="entry name" value="SET"/>
    <property type="match status" value="1"/>
</dbReference>
<keyword evidence="8" id="KW-0808">Transferase</keyword>
<evidence type="ECO:0000256" key="1">
    <source>
        <dbReference type="ARBA" id="ARBA00022723"/>
    </source>
</evidence>